<dbReference type="InterPro" id="IPR011991">
    <property type="entry name" value="ArsR-like_HTH"/>
</dbReference>
<name>A0ABT1NHB4_9FIRM</name>
<dbReference type="PRINTS" id="PR00033">
    <property type="entry name" value="HTHASNC"/>
</dbReference>
<dbReference type="Pfam" id="PF01037">
    <property type="entry name" value="AsnC_trans_reg"/>
    <property type="match status" value="1"/>
</dbReference>
<keyword evidence="1" id="KW-0805">Transcription regulation</keyword>
<protein>
    <submittedName>
        <fullName evidence="5">Lrp/AsnC family transcriptional regulator</fullName>
    </submittedName>
</protein>
<evidence type="ECO:0000256" key="1">
    <source>
        <dbReference type="ARBA" id="ARBA00023015"/>
    </source>
</evidence>
<keyword evidence="6" id="KW-1185">Reference proteome</keyword>
<evidence type="ECO:0000313" key="6">
    <source>
        <dbReference type="Proteomes" id="UP001651880"/>
    </source>
</evidence>
<dbReference type="Gene3D" id="3.30.70.920">
    <property type="match status" value="1"/>
</dbReference>
<dbReference type="InterPro" id="IPR019888">
    <property type="entry name" value="Tscrpt_reg_AsnC-like"/>
</dbReference>
<gene>
    <name evidence="5" type="ORF">LJD61_06735</name>
</gene>
<accession>A0ABT1NHB4</accession>
<sequence length="148" mass="16994">MDLKILKELEKNGRMTHEELGKILNISRPAIHQRVNKLEQSGIIRGYKAYIDWCKAGQVLNALIFINAKTSDFESLMKKIMNIRVDGLTIEECYRITGQWCLLIKIRAHNTENITALHDEILKMDGVTETLTMLILSKMDHIVKSKGE</sequence>
<evidence type="ECO:0000313" key="5">
    <source>
        <dbReference type="EMBL" id="MCQ1529246.1"/>
    </source>
</evidence>
<feature type="domain" description="HTH asnC-type" evidence="4">
    <location>
        <begin position="1"/>
        <end position="59"/>
    </location>
</feature>
<proteinExistence type="predicted"/>
<dbReference type="InterPro" id="IPR019887">
    <property type="entry name" value="Tscrpt_reg_AsnC/Lrp_C"/>
</dbReference>
<comment type="caution">
    <text evidence="5">The sequence shown here is derived from an EMBL/GenBank/DDBJ whole genome shotgun (WGS) entry which is preliminary data.</text>
</comment>
<dbReference type="SUPFAM" id="SSF54909">
    <property type="entry name" value="Dimeric alpha+beta barrel"/>
    <property type="match status" value="1"/>
</dbReference>
<dbReference type="EMBL" id="JAJEKE010000004">
    <property type="protein sequence ID" value="MCQ1529246.1"/>
    <property type="molecule type" value="Genomic_DNA"/>
</dbReference>
<dbReference type="CDD" id="cd00090">
    <property type="entry name" value="HTH_ARSR"/>
    <property type="match status" value="1"/>
</dbReference>
<keyword evidence="2" id="KW-0238">DNA-binding</keyword>
<dbReference type="SMART" id="SM00344">
    <property type="entry name" value="HTH_ASNC"/>
    <property type="match status" value="1"/>
</dbReference>
<dbReference type="PROSITE" id="PS00519">
    <property type="entry name" value="HTH_ASNC_1"/>
    <property type="match status" value="1"/>
</dbReference>
<dbReference type="Pfam" id="PF13412">
    <property type="entry name" value="HTH_24"/>
    <property type="match status" value="1"/>
</dbReference>
<evidence type="ECO:0000256" key="3">
    <source>
        <dbReference type="ARBA" id="ARBA00023163"/>
    </source>
</evidence>
<dbReference type="InterPro" id="IPR011008">
    <property type="entry name" value="Dimeric_a/b-barrel"/>
</dbReference>
<dbReference type="InterPro" id="IPR036390">
    <property type="entry name" value="WH_DNA-bd_sf"/>
</dbReference>
<reference evidence="5 6" key="1">
    <citation type="submission" date="2021-10" db="EMBL/GenBank/DDBJ databases">
        <title>Lutispora strain m25 sp. nov., a thermophilic, non-spore-forming bacterium isolated from a lab-scale methanogenic bioreactor digesting anaerobic sludge.</title>
        <authorList>
            <person name="El Houari A."/>
            <person name="Mcdonald J."/>
        </authorList>
    </citation>
    <scope>NUCLEOTIDE SEQUENCE [LARGE SCALE GENOMIC DNA]</scope>
    <source>
        <strain evidence="6">m25</strain>
    </source>
</reference>
<dbReference type="Proteomes" id="UP001651880">
    <property type="component" value="Unassembled WGS sequence"/>
</dbReference>
<dbReference type="SUPFAM" id="SSF46785">
    <property type="entry name" value="Winged helix' DNA-binding domain"/>
    <property type="match status" value="1"/>
</dbReference>
<dbReference type="PANTHER" id="PTHR30154:SF34">
    <property type="entry name" value="TRANSCRIPTIONAL REGULATOR AZLB"/>
    <property type="match status" value="1"/>
</dbReference>
<dbReference type="Gene3D" id="1.10.10.10">
    <property type="entry name" value="Winged helix-like DNA-binding domain superfamily/Winged helix DNA-binding domain"/>
    <property type="match status" value="1"/>
</dbReference>
<organism evidence="5 6">
    <name type="scientific">Lutispora saccharofermentans</name>
    <dbReference type="NCBI Taxonomy" id="3024236"/>
    <lineage>
        <taxon>Bacteria</taxon>
        <taxon>Bacillati</taxon>
        <taxon>Bacillota</taxon>
        <taxon>Clostridia</taxon>
        <taxon>Lutisporales</taxon>
        <taxon>Lutisporaceae</taxon>
        <taxon>Lutispora</taxon>
    </lineage>
</organism>
<dbReference type="InterPro" id="IPR000485">
    <property type="entry name" value="AsnC-type_HTH_dom"/>
</dbReference>
<evidence type="ECO:0000256" key="2">
    <source>
        <dbReference type="ARBA" id="ARBA00023125"/>
    </source>
</evidence>
<dbReference type="PANTHER" id="PTHR30154">
    <property type="entry name" value="LEUCINE-RESPONSIVE REGULATORY PROTEIN"/>
    <property type="match status" value="1"/>
</dbReference>
<keyword evidence="3" id="KW-0804">Transcription</keyword>
<dbReference type="PROSITE" id="PS50956">
    <property type="entry name" value="HTH_ASNC_2"/>
    <property type="match status" value="1"/>
</dbReference>
<dbReference type="RefSeq" id="WP_255226880.1">
    <property type="nucleotide sequence ID" value="NZ_JAJEKE010000004.1"/>
</dbReference>
<evidence type="ECO:0000259" key="4">
    <source>
        <dbReference type="PROSITE" id="PS50956"/>
    </source>
</evidence>
<dbReference type="InterPro" id="IPR019885">
    <property type="entry name" value="Tscrpt_reg_HTH_AsnC-type_CS"/>
</dbReference>
<dbReference type="InterPro" id="IPR036388">
    <property type="entry name" value="WH-like_DNA-bd_sf"/>
</dbReference>